<gene>
    <name evidence="6" type="ORF">NTJ_02600</name>
</gene>
<sequence length="213" mass="23465">MSAGVKKVPIHLQSSQNRLLLKHGKVVNADGTKDADVYIEDGIIKELGKNLIIPGGTRVLDVRGMYIIPGGIDPHTHLDLEPVTGHKTSDDFYRGTKAAIAGGTTMIMDFVIPEKGESLVEAYFKMRDIADAKVCCDYALHVSLPWWSDQIQDEMTELCNEHGVNSFKMHMAFNNLYKLGDSELYSAFAKCKTLGAVPMVHAENGDIIEEVIS</sequence>
<dbReference type="InterPro" id="IPR050378">
    <property type="entry name" value="Metallo-dep_Hydrolases_sf"/>
</dbReference>
<dbReference type="EC" id="3.5.2.2" evidence="4"/>
<evidence type="ECO:0000256" key="1">
    <source>
        <dbReference type="ARBA" id="ARBA00001947"/>
    </source>
</evidence>
<evidence type="ECO:0000313" key="6">
    <source>
        <dbReference type="EMBL" id="BES89793.1"/>
    </source>
</evidence>
<comment type="catalytic activity">
    <reaction evidence="3">
        <text>5,6-dihydrouracil + H2O = 3-(carbamoylamino)propanoate + H(+)</text>
        <dbReference type="Rhea" id="RHEA:16121"/>
        <dbReference type="ChEBI" id="CHEBI:11892"/>
        <dbReference type="ChEBI" id="CHEBI:15377"/>
        <dbReference type="ChEBI" id="CHEBI:15378"/>
        <dbReference type="ChEBI" id="CHEBI:15901"/>
        <dbReference type="EC" id="3.5.2.2"/>
    </reaction>
</comment>
<dbReference type="Proteomes" id="UP001307889">
    <property type="component" value="Chromosome 2"/>
</dbReference>
<accession>A0ABN7ACN2</accession>
<organism evidence="6 7">
    <name type="scientific">Nesidiocoris tenuis</name>
    <dbReference type="NCBI Taxonomy" id="355587"/>
    <lineage>
        <taxon>Eukaryota</taxon>
        <taxon>Metazoa</taxon>
        <taxon>Ecdysozoa</taxon>
        <taxon>Arthropoda</taxon>
        <taxon>Hexapoda</taxon>
        <taxon>Insecta</taxon>
        <taxon>Pterygota</taxon>
        <taxon>Neoptera</taxon>
        <taxon>Paraneoptera</taxon>
        <taxon>Hemiptera</taxon>
        <taxon>Heteroptera</taxon>
        <taxon>Panheteroptera</taxon>
        <taxon>Cimicomorpha</taxon>
        <taxon>Miridae</taxon>
        <taxon>Dicyphina</taxon>
        <taxon>Nesidiocoris</taxon>
    </lineage>
</organism>
<dbReference type="Pfam" id="PF01979">
    <property type="entry name" value="Amidohydro_1"/>
    <property type="match status" value="1"/>
</dbReference>
<dbReference type="InterPro" id="IPR011059">
    <property type="entry name" value="Metal-dep_hydrolase_composite"/>
</dbReference>
<evidence type="ECO:0000313" key="7">
    <source>
        <dbReference type="Proteomes" id="UP001307889"/>
    </source>
</evidence>
<protein>
    <recommendedName>
        <fullName evidence="4">dihydropyrimidinase</fullName>
        <ecNumber evidence="4">3.5.2.2</ecNumber>
    </recommendedName>
</protein>
<dbReference type="PANTHER" id="PTHR11647">
    <property type="entry name" value="HYDRANTOINASE/DIHYDROPYRIMIDINASE FAMILY MEMBER"/>
    <property type="match status" value="1"/>
</dbReference>
<name>A0ABN7ACN2_9HEMI</name>
<dbReference type="Gene3D" id="3.20.20.140">
    <property type="entry name" value="Metal-dependent hydrolases"/>
    <property type="match status" value="1"/>
</dbReference>
<keyword evidence="7" id="KW-1185">Reference proteome</keyword>
<dbReference type="PANTHER" id="PTHR11647:SF1">
    <property type="entry name" value="COLLAPSIN RESPONSE MEDIATOR PROTEIN"/>
    <property type="match status" value="1"/>
</dbReference>
<proteinExistence type="inferred from homology"/>
<evidence type="ECO:0000256" key="3">
    <source>
        <dbReference type="ARBA" id="ARBA00036696"/>
    </source>
</evidence>
<dbReference type="InterPro" id="IPR032466">
    <property type="entry name" value="Metal_Hydrolase"/>
</dbReference>
<dbReference type="InterPro" id="IPR006680">
    <property type="entry name" value="Amidohydro-rel"/>
</dbReference>
<evidence type="ECO:0000256" key="4">
    <source>
        <dbReference type="ARBA" id="ARBA00039113"/>
    </source>
</evidence>
<evidence type="ECO:0000256" key="2">
    <source>
        <dbReference type="ARBA" id="ARBA00008829"/>
    </source>
</evidence>
<feature type="domain" description="Amidohydrolase-related" evidence="5">
    <location>
        <begin position="66"/>
        <end position="210"/>
    </location>
</feature>
<dbReference type="EMBL" id="AP028910">
    <property type="protein sequence ID" value="BES89793.1"/>
    <property type="molecule type" value="Genomic_DNA"/>
</dbReference>
<comment type="similarity">
    <text evidence="2">Belongs to the metallo-dependent hydrolases superfamily. Hydantoinase/dihydropyrimidinase family.</text>
</comment>
<comment type="cofactor">
    <cofactor evidence="1">
        <name>Zn(2+)</name>
        <dbReference type="ChEBI" id="CHEBI:29105"/>
    </cofactor>
</comment>
<dbReference type="SUPFAM" id="SSF51556">
    <property type="entry name" value="Metallo-dependent hydrolases"/>
    <property type="match status" value="1"/>
</dbReference>
<reference evidence="6 7" key="1">
    <citation type="submission" date="2023-09" db="EMBL/GenBank/DDBJ databases">
        <title>Nesidiocoris tenuis whole genome shotgun sequence.</title>
        <authorList>
            <person name="Shibata T."/>
            <person name="Shimoda M."/>
            <person name="Kobayashi T."/>
            <person name="Uehara T."/>
        </authorList>
    </citation>
    <scope>NUCLEOTIDE SEQUENCE [LARGE SCALE GENOMIC DNA]</scope>
    <source>
        <strain evidence="6 7">Japan</strain>
    </source>
</reference>
<evidence type="ECO:0000259" key="5">
    <source>
        <dbReference type="Pfam" id="PF01979"/>
    </source>
</evidence>
<dbReference type="SUPFAM" id="SSF51338">
    <property type="entry name" value="Composite domain of metallo-dependent hydrolases"/>
    <property type="match status" value="1"/>
</dbReference>